<evidence type="ECO:0000313" key="4">
    <source>
        <dbReference type="EMBL" id="GIQ89755.1"/>
    </source>
</evidence>
<dbReference type="GO" id="GO:0070971">
    <property type="term" value="C:endoplasmic reticulum exit site"/>
    <property type="evidence" value="ECO:0007669"/>
    <property type="project" value="TreeGrafter"/>
</dbReference>
<evidence type="ECO:0000259" key="3">
    <source>
        <dbReference type="Pfam" id="PF08033"/>
    </source>
</evidence>
<dbReference type="GO" id="GO:0046872">
    <property type="term" value="F:metal ion binding"/>
    <property type="evidence" value="ECO:0007669"/>
    <property type="project" value="UniProtKB-KW"/>
</dbReference>
<dbReference type="SUPFAM" id="SSF81995">
    <property type="entry name" value="beta-sandwich domain of Sec23/24"/>
    <property type="match status" value="1"/>
</dbReference>
<dbReference type="GO" id="GO:0005789">
    <property type="term" value="C:endoplasmic reticulum membrane"/>
    <property type="evidence" value="ECO:0007669"/>
    <property type="project" value="UniProtKB-SubCell"/>
</dbReference>
<keyword evidence="1" id="KW-0479">Metal-binding</keyword>
<keyword evidence="1" id="KW-0256">Endoplasmic reticulum</keyword>
<dbReference type="Gene3D" id="2.60.40.1670">
    <property type="entry name" value="beta-sandwich domain of Sec23/24"/>
    <property type="match status" value="1"/>
</dbReference>
<dbReference type="AlphaFoldDB" id="A0A9K3D8R2"/>
<comment type="subcellular location">
    <subcellularLocation>
        <location evidence="1">Cytoplasmic vesicle</location>
        <location evidence="1">COPII-coated vesicle membrane</location>
        <topology evidence="1">Peripheral membrane protein</topology>
        <orientation evidence="1">Cytoplasmic side</orientation>
    </subcellularLocation>
    <subcellularLocation>
        <location evidence="1">Endoplasmic reticulum membrane</location>
        <topology evidence="1">Peripheral membrane protein</topology>
        <orientation evidence="1">Cytoplasmic side</orientation>
    </subcellularLocation>
</comment>
<feature type="domain" description="Sec23/Sec24 trunk" evidence="2">
    <location>
        <begin position="4"/>
        <end position="69"/>
    </location>
</feature>
<proteinExistence type="inferred from homology"/>
<reference evidence="4 5" key="1">
    <citation type="journal article" date="2018" name="PLoS ONE">
        <title>The draft genome of Kipferlia bialata reveals reductive genome evolution in fornicate parasites.</title>
        <authorList>
            <person name="Tanifuji G."/>
            <person name="Takabayashi S."/>
            <person name="Kume K."/>
            <person name="Takagi M."/>
            <person name="Nakayama T."/>
            <person name="Kamikawa R."/>
            <person name="Inagaki Y."/>
            <person name="Hashimoto T."/>
        </authorList>
    </citation>
    <scope>NUCLEOTIDE SEQUENCE [LARGE SCALE GENOMIC DNA]</scope>
    <source>
        <strain evidence="4">NY0173</strain>
    </source>
</reference>
<evidence type="ECO:0000313" key="5">
    <source>
        <dbReference type="Proteomes" id="UP000265618"/>
    </source>
</evidence>
<accession>A0A9K3D8R2</accession>
<comment type="similarity">
    <text evidence="1">Belongs to the SEC23/SEC24 family. SEC23 subfamily.</text>
</comment>
<dbReference type="InterPro" id="IPR006896">
    <property type="entry name" value="Sec23/24_trunk_dom"/>
</dbReference>
<dbReference type="GO" id="GO:0006886">
    <property type="term" value="P:intracellular protein transport"/>
    <property type="evidence" value="ECO:0007669"/>
    <property type="project" value="InterPro"/>
</dbReference>
<dbReference type="OrthoDB" id="10256289at2759"/>
<keyword evidence="5" id="KW-1185">Reference proteome</keyword>
<dbReference type="GO" id="GO:0030127">
    <property type="term" value="C:COPII vesicle coat"/>
    <property type="evidence" value="ECO:0007669"/>
    <property type="project" value="InterPro"/>
</dbReference>
<dbReference type="Pfam" id="PF04811">
    <property type="entry name" value="Sec23_trunk"/>
    <property type="match status" value="1"/>
</dbReference>
<comment type="function">
    <text evidence="1">Component of the coat protein complex II (COPII) which promotes the formation of transport vesicles from the endoplasmic reticulum (ER). The coat has two main functions, the physical deformation of the endoplasmic reticulum membrane into vesicles and the selection of cargo molecules.</text>
</comment>
<evidence type="ECO:0000259" key="2">
    <source>
        <dbReference type="Pfam" id="PF04811"/>
    </source>
</evidence>
<keyword evidence="1" id="KW-0862">Zinc</keyword>
<keyword evidence="1" id="KW-0472">Membrane</keyword>
<dbReference type="PANTHER" id="PTHR11141">
    <property type="entry name" value="PROTEIN TRANSPORT PROTEIN SEC23"/>
    <property type="match status" value="1"/>
</dbReference>
<dbReference type="Gene3D" id="3.40.50.410">
    <property type="entry name" value="von Willebrand factor, type A domain"/>
    <property type="match status" value="1"/>
</dbReference>
<keyword evidence="1" id="KW-0931">ER-Golgi transport</keyword>
<dbReference type="InterPro" id="IPR036465">
    <property type="entry name" value="vWFA_dom_sf"/>
</dbReference>
<protein>
    <recommendedName>
        <fullName evidence="1">Protein transport protein SEC23</fullName>
    </recommendedName>
</protein>
<dbReference type="InterPro" id="IPR037364">
    <property type="entry name" value="Sec23"/>
</dbReference>
<dbReference type="PANTHER" id="PTHR11141:SF0">
    <property type="entry name" value="PROTEIN TRANSPORT PROTEIN SEC23"/>
    <property type="match status" value="1"/>
</dbReference>
<dbReference type="Proteomes" id="UP000265618">
    <property type="component" value="Unassembled WGS sequence"/>
</dbReference>
<gene>
    <name evidence="4" type="ORF">KIPB_012313</name>
</gene>
<feature type="non-terminal residue" evidence="4">
    <location>
        <position position="233"/>
    </location>
</feature>
<organism evidence="4 5">
    <name type="scientific">Kipferlia bialata</name>
    <dbReference type="NCBI Taxonomy" id="797122"/>
    <lineage>
        <taxon>Eukaryota</taxon>
        <taxon>Metamonada</taxon>
        <taxon>Carpediemonas-like organisms</taxon>
        <taxon>Kipferlia</taxon>
    </lineage>
</organism>
<keyword evidence="1" id="KW-0968">Cytoplasmic vesicle</keyword>
<dbReference type="GO" id="GO:0090110">
    <property type="term" value="P:COPII-coated vesicle cargo loading"/>
    <property type="evidence" value="ECO:0007669"/>
    <property type="project" value="TreeGrafter"/>
</dbReference>
<dbReference type="EMBL" id="BDIP01005392">
    <property type="protein sequence ID" value="GIQ89755.1"/>
    <property type="molecule type" value="Genomic_DNA"/>
</dbReference>
<keyword evidence="1" id="KW-0963">Cytoplasm</keyword>
<dbReference type="Pfam" id="PF08033">
    <property type="entry name" value="Sec23_BS"/>
    <property type="match status" value="1"/>
</dbReference>
<dbReference type="GO" id="GO:0005096">
    <property type="term" value="F:GTPase activator activity"/>
    <property type="evidence" value="ECO:0007669"/>
    <property type="project" value="TreeGrafter"/>
</dbReference>
<keyword evidence="1" id="KW-0813">Transport</keyword>
<dbReference type="InterPro" id="IPR012990">
    <property type="entry name" value="Beta-sandwich_Sec23_24"/>
</dbReference>
<comment type="caution">
    <text evidence="4">The sequence shown here is derived from an EMBL/GenBank/DDBJ whole genome shotgun (WGS) entry which is preliminary data.</text>
</comment>
<feature type="domain" description="Sec23/Sec24 beta-sandwich" evidence="3">
    <location>
        <begin position="89"/>
        <end position="192"/>
    </location>
</feature>
<name>A0A9K3D8R2_9EUKA</name>
<dbReference type="SUPFAM" id="SSF53300">
    <property type="entry name" value="vWA-like"/>
    <property type="match status" value="1"/>
</dbReference>
<sequence length="233" mass="24833">VCRFVKDASKFYASLAQTLVKHCITLDVFAGCADQTGMLEMRPLYDLTGGHVVLTESFTTPVFVGSFQKLLSAVADTGDSDKYPLRIGSAASVEVQTSPDFSIAGAIGPCSPMPKTAHNVSEARVGKGGTNVWRLCGPDSETALTILLEPPVAQQAVPITQANQARHVQLRCAYVSTTGQRVLRVTTLRYQVVDAANEQYLAGGFDQECAAVVLAKLAVLRADQGVNVKEVCV</sequence>
<evidence type="ECO:0000256" key="1">
    <source>
        <dbReference type="RuleBase" id="RU365030"/>
    </source>
</evidence>
<keyword evidence="1" id="KW-0653">Protein transport</keyword>